<dbReference type="AlphaFoldDB" id="A0A853D2G5"/>
<dbReference type="EMBL" id="JACCFL010000001">
    <property type="protein sequence ID" value="NYJ25574.1"/>
    <property type="molecule type" value="Genomic_DNA"/>
</dbReference>
<dbReference type="Pfam" id="PF01872">
    <property type="entry name" value="RibD_C"/>
    <property type="match status" value="1"/>
</dbReference>
<feature type="domain" description="Bacterial bifunctional deaminase-reductase C-terminal" evidence="1">
    <location>
        <begin position="4"/>
        <end position="188"/>
    </location>
</feature>
<dbReference type="InterPro" id="IPR050765">
    <property type="entry name" value="Riboflavin_Biosynth_HTPR"/>
</dbReference>
<evidence type="ECO:0000259" key="1">
    <source>
        <dbReference type="Pfam" id="PF01872"/>
    </source>
</evidence>
<dbReference type="Gene3D" id="3.40.430.10">
    <property type="entry name" value="Dihydrofolate Reductase, subunit A"/>
    <property type="match status" value="1"/>
</dbReference>
<dbReference type="InterPro" id="IPR024072">
    <property type="entry name" value="DHFR-like_dom_sf"/>
</dbReference>
<dbReference type="GO" id="GO:0008703">
    <property type="term" value="F:5-amino-6-(5-phosphoribosylamino)uracil reductase activity"/>
    <property type="evidence" value="ECO:0007669"/>
    <property type="project" value="InterPro"/>
</dbReference>
<dbReference type="SUPFAM" id="SSF53597">
    <property type="entry name" value="Dihydrofolate reductase-like"/>
    <property type="match status" value="1"/>
</dbReference>
<comment type="caution">
    <text evidence="2">The sequence shown here is derived from an EMBL/GenBank/DDBJ whole genome shotgun (WGS) entry which is preliminary data.</text>
</comment>
<reference evidence="2 3" key="1">
    <citation type="submission" date="2020-07" db="EMBL/GenBank/DDBJ databases">
        <title>Sequencing the genomes of 1000 actinobacteria strains.</title>
        <authorList>
            <person name="Klenk H.-P."/>
        </authorList>
    </citation>
    <scope>NUCLEOTIDE SEQUENCE [LARGE SCALE GENOMIC DNA]</scope>
    <source>
        <strain evidence="2 3">DSM 15165</strain>
    </source>
</reference>
<evidence type="ECO:0000313" key="3">
    <source>
        <dbReference type="Proteomes" id="UP000578352"/>
    </source>
</evidence>
<organism evidence="2 3">
    <name type="scientific">Leifsonia shinshuensis</name>
    <dbReference type="NCBI Taxonomy" id="150026"/>
    <lineage>
        <taxon>Bacteria</taxon>
        <taxon>Bacillati</taxon>
        <taxon>Actinomycetota</taxon>
        <taxon>Actinomycetes</taxon>
        <taxon>Micrococcales</taxon>
        <taxon>Microbacteriaceae</taxon>
        <taxon>Leifsonia</taxon>
    </lineage>
</organism>
<name>A0A853D2G5_9MICO</name>
<protein>
    <submittedName>
        <fullName evidence="2">Dihydrofolate reductase</fullName>
    </submittedName>
</protein>
<dbReference type="RefSeq" id="WP_179608353.1">
    <property type="nucleotide sequence ID" value="NZ_BAABEH010000001.1"/>
</dbReference>
<dbReference type="PANTHER" id="PTHR38011">
    <property type="entry name" value="DIHYDROFOLATE REDUCTASE FAMILY PROTEIN (AFU_ORTHOLOGUE AFUA_8G06820)"/>
    <property type="match status" value="1"/>
</dbReference>
<proteinExistence type="predicted"/>
<gene>
    <name evidence="2" type="ORF">HNR13_003861</name>
</gene>
<dbReference type="InterPro" id="IPR002734">
    <property type="entry name" value="RibDG_C"/>
</dbReference>
<sequence>MSSIVVQSFVTLDGVVQGPGGPEEDTEGGFQHGGWQFDYDGDGTIAEWEKKTEALLLGRRTYEIFAGSWGVWPEDADGFQGELTRRYNRIPKYVASRSLTEVGWKNSYLLGPDVPGAVERLRGEPGGEIRVWGSTELIRTLAEHDQIDEYRLLVHPLVLGVGKKLFGDGFPSTRLALVESRSTASGVVINVYRRAAEATTRA</sequence>
<dbReference type="GO" id="GO:0009231">
    <property type="term" value="P:riboflavin biosynthetic process"/>
    <property type="evidence" value="ECO:0007669"/>
    <property type="project" value="InterPro"/>
</dbReference>
<accession>A0A853D2G5</accession>
<dbReference type="Proteomes" id="UP000578352">
    <property type="component" value="Unassembled WGS sequence"/>
</dbReference>
<dbReference type="PANTHER" id="PTHR38011:SF2">
    <property type="entry name" value="BIFUNCTIONAL DEAMINASE-REDUCTASE DOMAIN PROTEIN"/>
    <property type="match status" value="1"/>
</dbReference>
<evidence type="ECO:0000313" key="2">
    <source>
        <dbReference type="EMBL" id="NYJ25574.1"/>
    </source>
</evidence>